<dbReference type="VEuPathDB" id="ToxoDB:EBH_0011240"/>
<feature type="compositionally biased region" description="Low complexity" evidence="1">
    <location>
        <begin position="1414"/>
        <end position="1425"/>
    </location>
</feature>
<reference evidence="2" key="1">
    <citation type="submission" date="2013-10" db="EMBL/GenBank/DDBJ databases">
        <title>Genomic analysis of the causative agents of coccidiosis in chickens.</title>
        <authorList>
            <person name="Reid A.J."/>
            <person name="Blake D."/>
            <person name="Billington K."/>
            <person name="Browne H."/>
            <person name="Dunn M."/>
            <person name="Hung S."/>
            <person name="Kawahara F."/>
            <person name="Miranda-Saavedra D."/>
            <person name="Mourier T."/>
            <person name="Nagra H."/>
            <person name="Otto T.D."/>
            <person name="Rawlings N."/>
            <person name="Sanchez A."/>
            <person name="Sanders M."/>
            <person name="Subramaniam C."/>
            <person name="Tay Y."/>
            <person name="Dear P."/>
            <person name="Doerig C."/>
            <person name="Gruber A."/>
            <person name="Parkinson J."/>
            <person name="Shirley M."/>
            <person name="Wan K.L."/>
            <person name="Berriman M."/>
            <person name="Tomley F."/>
            <person name="Pain A."/>
        </authorList>
    </citation>
    <scope>NUCLEOTIDE SEQUENCE [LARGE SCALE GENOMIC DNA]</scope>
    <source>
        <strain evidence="2">Houghton</strain>
    </source>
</reference>
<gene>
    <name evidence="2" type="ORF">EBH_0011240</name>
</gene>
<feature type="region of interest" description="Disordered" evidence="1">
    <location>
        <begin position="740"/>
        <end position="766"/>
    </location>
</feature>
<protein>
    <submittedName>
        <fullName evidence="2">Uncharacterized protein</fullName>
    </submittedName>
</protein>
<feature type="region of interest" description="Disordered" evidence="1">
    <location>
        <begin position="1526"/>
        <end position="1552"/>
    </location>
</feature>
<dbReference type="OrthoDB" id="348435at2759"/>
<name>U6LEJ3_9EIME</name>
<feature type="region of interest" description="Disordered" evidence="1">
    <location>
        <begin position="1109"/>
        <end position="1149"/>
    </location>
</feature>
<feature type="compositionally biased region" description="Polar residues" evidence="1">
    <location>
        <begin position="1109"/>
        <end position="1124"/>
    </location>
</feature>
<dbReference type="Proteomes" id="UP000030750">
    <property type="component" value="Unassembled WGS sequence"/>
</dbReference>
<feature type="region of interest" description="Disordered" evidence="1">
    <location>
        <begin position="1206"/>
        <end position="1275"/>
    </location>
</feature>
<reference evidence="2" key="2">
    <citation type="submission" date="2013-10" db="EMBL/GenBank/DDBJ databases">
        <authorList>
            <person name="Aslett M."/>
        </authorList>
    </citation>
    <scope>NUCLEOTIDE SEQUENCE [LARGE SCALE GENOMIC DNA]</scope>
    <source>
        <strain evidence="2">Houghton</strain>
    </source>
</reference>
<proteinExistence type="predicted"/>
<accession>U6LEJ3</accession>
<organism evidence="2 3">
    <name type="scientific">Eimeria brunetti</name>
    <dbReference type="NCBI Taxonomy" id="51314"/>
    <lineage>
        <taxon>Eukaryota</taxon>
        <taxon>Sar</taxon>
        <taxon>Alveolata</taxon>
        <taxon>Apicomplexa</taxon>
        <taxon>Conoidasida</taxon>
        <taxon>Coccidia</taxon>
        <taxon>Eucoccidiorida</taxon>
        <taxon>Eimeriorina</taxon>
        <taxon>Eimeriidae</taxon>
        <taxon>Eimeria</taxon>
    </lineage>
</organism>
<feature type="compositionally biased region" description="Basic and acidic residues" evidence="1">
    <location>
        <begin position="1621"/>
        <end position="1633"/>
    </location>
</feature>
<dbReference type="EMBL" id="HG710323">
    <property type="protein sequence ID" value="CDJ46210.1"/>
    <property type="molecule type" value="Genomic_DNA"/>
</dbReference>
<evidence type="ECO:0000313" key="3">
    <source>
        <dbReference type="Proteomes" id="UP000030750"/>
    </source>
</evidence>
<evidence type="ECO:0000256" key="1">
    <source>
        <dbReference type="SAM" id="MobiDB-lite"/>
    </source>
</evidence>
<feature type="region of interest" description="Disordered" evidence="1">
    <location>
        <begin position="1616"/>
        <end position="1641"/>
    </location>
</feature>
<feature type="region of interest" description="Disordered" evidence="1">
    <location>
        <begin position="1400"/>
        <end position="1436"/>
    </location>
</feature>
<evidence type="ECO:0000313" key="2">
    <source>
        <dbReference type="EMBL" id="CDJ46210.1"/>
    </source>
</evidence>
<sequence length="1670" mass="174516">MSPNTSAHTPLLNAVEEEGLLADAAATACGEVPAAAAERKKPGVILAGAQSDEAVLTLLRERFSRTLTGEAAPATAATEHPAEAAAASMAPKVSSSHAGAMSWSRVPGFCGACGAPTSLWSCRNGGPPWLPLTPHSRLHLRLLWDFYAASLPTSCSLMQEAIRLGDLSALRAEAALLSLISRALGFTNLSASAKRVAEICDLTDAGTPSPAWGPHHPLAAAEWTSFSRPNTSGAKSGVQQQQYKHQPCTAAAECMREHAFSCSNHYSGGAAVGGSQPFEGASVSKCGRRVRVVGGCSSSPALQMAGTEKGLSDPGVPEADIIRAVDARSSRFAEGCNERKSSGLSAPMLHLLTQQQNQCPAQVKTNRCSREQEELAKEQQYGPLFSGQSPHRQRLQWQQHPVGSEEQAFYACPGQREQRQQKNYAEAHLDGLHSCVGTIGEAVAVCLIDLHLTKAKLAPLFQEGTTAAAAVAPVAPSEYEAAAEQTNLEAAQSNYFEGLQHSRRALTATGAAGSSVGAAAAAGGKTAAIPTVASPVVAAKAAIAAAKTALRHAATWGRMGLDAVVGIVSFVTPSVAVWLPASLQGTFRCAAAPRHLFLKVSGKASSAVAATSLAASNAAAAIAAAQGRRAVWPKRAAVLLGQWLRVASPLAASSGGSVPLLQLLPQAFLAVEVAARREWGSCCYCVNRLARQLATTLQHGLRLLFLWRNPRFVKLETSAPLSPWPGGTCSISTDCRKRDNVNRTNRRRRSGSPWTTPEGLRPRGSTSSCYWSPMENSPGLCSPKKPAEYPISYPSLPVAWQQGKQQAQFIDLEQQLLHHHLQVGPPPSPSESATPPAPYVTFRDPAARGKLLSGTLPVMRLAGLDHGSKHREGRLHKGNSFRRLPKVDEATRAAAAGAAAAAATASWGAGVSQCHNIRACEFPTSDKFRGVFDLLFVTDLLNSPRARIKTLECLLHLLDARTDCIIVHAWRSPEAERDFFEALGKCLLVSRLDGQRDIQKRCMQAISRSIADSARDIHEATDEDGSIDIFSVKPHADVSESVWRSEVENLLLQLQRDDVTQKGTHSYSTPLAIEAAQAAFEEAATLSSAEKGTSRHTVSLSSCSTLSSMQGGVQLTHSTPSSGIRTPAERWIPDKDLKEKPGSLHQRGRAESVSAQLLAKAARMGANALSGPGRLRNTSQLPLHQEQLPPKNVYTVEAAPKIPKAALKGTPPVTAFSRERGPSTDAARVRPKTSTTPSAAARSGHLNIQQRLSVNGDGSPSKRKAVATPSKDLMSPCLSPAEGGPASAYPLSPLHALPATATAAKKPSAAAKGRILHANVKPTHLEARECRGGMRSTAPAAAASQAAAITPQQEAEANLINSTVMGTTSPTKNSTENISSDGMTAALKPAAAAAAITGVTAKPAVQKSPKSARPQTSTSATQPSSKRLGPLLPALGTPNAQLRRAAADGSPTAPHEAAVACEPLPPRQKSFLENAANKTVAAATAISTAAAAPTETTSKPTTGHALAVDKCTAPNTGASQQMLKVAAAGPTPRQPLAAGQRASKSTMHVAGGGPPRLRSATAGALKPVTGAPTSVSGPKHVVHAAPDGAKAATVAAAAHKPEDAWRGATKAVSVAAGARGQPDRPRVPVETKADTVPVCSKTAPGPLGARLVSRLSGLFKRTGSREVRSK</sequence>
<feature type="compositionally biased region" description="Basic and acidic residues" evidence="1">
    <location>
        <begin position="1127"/>
        <end position="1142"/>
    </location>
</feature>
<keyword evidence="3" id="KW-1185">Reference proteome</keyword>
<feature type="compositionally biased region" description="Polar residues" evidence="1">
    <location>
        <begin position="1246"/>
        <end position="1258"/>
    </location>
</feature>